<dbReference type="AlphaFoldDB" id="A0A174H992"/>
<keyword evidence="2" id="KW-0489">Methyltransferase</keyword>
<gene>
    <name evidence="2" type="ORF">ERS852407_03633</name>
</gene>
<name>A0A174H992_9FIRM</name>
<dbReference type="Proteomes" id="UP000095651">
    <property type="component" value="Unassembled WGS sequence"/>
</dbReference>
<evidence type="ECO:0000313" key="3">
    <source>
        <dbReference type="Proteomes" id="UP000095651"/>
    </source>
</evidence>
<dbReference type="EMBL" id="CYZE01000010">
    <property type="protein sequence ID" value="CUO69650.1"/>
    <property type="molecule type" value="Genomic_DNA"/>
</dbReference>
<evidence type="ECO:0000259" key="1">
    <source>
        <dbReference type="Pfam" id="PF13649"/>
    </source>
</evidence>
<dbReference type="SUPFAM" id="SSF53335">
    <property type="entry name" value="S-adenosyl-L-methionine-dependent methyltransferases"/>
    <property type="match status" value="1"/>
</dbReference>
<protein>
    <submittedName>
        <fullName evidence="2">Methyltransferase</fullName>
        <ecNumber evidence="2">2.1.1.-</ecNumber>
    </submittedName>
</protein>
<feature type="domain" description="Methyltransferase" evidence="1">
    <location>
        <begin position="50"/>
        <end position="128"/>
    </location>
</feature>
<dbReference type="InterPro" id="IPR029063">
    <property type="entry name" value="SAM-dependent_MTases_sf"/>
</dbReference>
<dbReference type="GO" id="GO:0008168">
    <property type="term" value="F:methyltransferase activity"/>
    <property type="evidence" value="ECO:0007669"/>
    <property type="project" value="UniProtKB-KW"/>
</dbReference>
<dbReference type="GO" id="GO:0032259">
    <property type="term" value="P:methylation"/>
    <property type="evidence" value="ECO:0007669"/>
    <property type="project" value="UniProtKB-KW"/>
</dbReference>
<evidence type="ECO:0000313" key="2">
    <source>
        <dbReference type="EMBL" id="CUO69650.1"/>
    </source>
</evidence>
<organism evidence="2 3">
    <name type="scientific">Hungatella hathewayi</name>
    <dbReference type="NCBI Taxonomy" id="154046"/>
    <lineage>
        <taxon>Bacteria</taxon>
        <taxon>Bacillati</taxon>
        <taxon>Bacillota</taxon>
        <taxon>Clostridia</taxon>
        <taxon>Lachnospirales</taxon>
        <taxon>Lachnospiraceae</taxon>
        <taxon>Hungatella</taxon>
    </lineage>
</organism>
<keyword evidence="2" id="KW-0808">Transferase</keyword>
<accession>A0A174H992</accession>
<sequence>MKMRVIETNVGIQNDVTVEMFDSFARTMRDRGWNGVDSMIASGLRGGNMLEIGPGPGYVGLEIGKKLAPDSLTGCEISPAMLQFARKNAKNYGIDARYVQGNCMEMPFEDESFDSVISNGSLHEWETPGNSSRIYFLLKRSLYGGRNYRASAQLRFKRSYGNDRFLWTVYFGGKEVKQQPPQYLSLRRLYACSSKELKQYHSFPIIINLTASALLQPSEQHLIHQERLNLLTDDPLNLPGSVFAAHAFRRQVFPARS</sequence>
<dbReference type="Gene3D" id="3.40.50.150">
    <property type="entry name" value="Vaccinia Virus protein VP39"/>
    <property type="match status" value="1"/>
</dbReference>
<dbReference type="EC" id="2.1.1.-" evidence="2"/>
<dbReference type="CDD" id="cd02440">
    <property type="entry name" value="AdoMet_MTases"/>
    <property type="match status" value="1"/>
</dbReference>
<reference evidence="2 3" key="1">
    <citation type="submission" date="2015-09" db="EMBL/GenBank/DDBJ databases">
        <authorList>
            <consortium name="Pathogen Informatics"/>
        </authorList>
    </citation>
    <scope>NUCLEOTIDE SEQUENCE [LARGE SCALE GENOMIC DNA]</scope>
    <source>
        <strain evidence="2 3">2789STDY5608850</strain>
    </source>
</reference>
<dbReference type="Pfam" id="PF13649">
    <property type="entry name" value="Methyltransf_25"/>
    <property type="match status" value="1"/>
</dbReference>
<dbReference type="InterPro" id="IPR041698">
    <property type="entry name" value="Methyltransf_25"/>
</dbReference>
<proteinExistence type="predicted"/>